<dbReference type="InterPro" id="IPR001926">
    <property type="entry name" value="TrpB-like_PALP"/>
</dbReference>
<dbReference type="GO" id="GO:0006535">
    <property type="term" value="P:cysteine biosynthetic process from serine"/>
    <property type="evidence" value="ECO:0007669"/>
    <property type="project" value="InterPro"/>
</dbReference>
<dbReference type="OMA" id="VVTVFWD"/>
<name>A0A0S4JDZ7_BODSA</name>
<accession>A0A0S4JDZ7</accession>
<evidence type="ECO:0000313" key="14">
    <source>
        <dbReference type="Proteomes" id="UP000051952"/>
    </source>
</evidence>
<dbReference type="InterPro" id="IPR005856">
    <property type="entry name" value="Cys_synth"/>
</dbReference>
<evidence type="ECO:0000313" key="13">
    <source>
        <dbReference type="EMBL" id="CUG89794.1"/>
    </source>
</evidence>
<dbReference type="VEuPathDB" id="TriTrypDB:BSAL_23445"/>
<dbReference type="InterPro" id="IPR050214">
    <property type="entry name" value="Cys_Synth/Cystath_Beta-Synth"/>
</dbReference>
<dbReference type="NCBIfam" id="TIGR01139">
    <property type="entry name" value="cysK"/>
    <property type="match status" value="1"/>
</dbReference>
<evidence type="ECO:0000256" key="3">
    <source>
        <dbReference type="ARBA" id="ARBA00007103"/>
    </source>
</evidence>
<evidence type="ECO:0000256" key="4">
    <source>
        <dbReference type="ARBA" id="ARBA00012681"/>
    </source>
</evidence>
<proteinExistence type="inferred from homology"/>
<comment type="catalytic activity">
    <reaction evidence="9">
        <text>O-acetyl-L-serine + hydrogen sulfide = L-cysteine + acetate</text>
        <dbReference type="Rhea" id="RHEA:14829"/>
        <dbReference type="ChEBI" id="CHEBI:29919"/>
        <dbReference type="ChEBI" id="CHEBI:30089"/>
        <dbReference type="ChEBI" id="CHEBI:35235"/>
        <dbReference type="ChEBI" id="CHEBI:58340"/>
        <dbReference type="EC" id="2.5.1.47"/>
    </reaction>
</comment>
<dbReference type="Pfam" id="PF00291">
    <property type="entry name" value="PALP"/>
    <property type="match status" value="1"/>
</dbReference>
<dbReference type="Proteomes" id="UP000051952">
    <property type="component" value="Unassembled WGS sequence"/>
</dbReference>
<evidence type="ECO:0000256" key="10">
    <source>
        <dbReference type="PIRSR" id="PIRSR605856-50"/>
    </source>
</evidence>
<evidence type="ECO:0000256" key="5">
    <source>
        <dbReference type="ARBA" id="ARBA00022605"/>
    </source>
</evidence>
<reference evidence="14" key="1">
    <citation type="submission" date="2015-09" db="EMBL/GenBank/DDBJ databases">
        <authorList>
            <consortium name="Pathogen Informatics"/>
        </authorList>
    </citation>
    <scope>NUCLEOTIDE SEQUENCE [LARGE SCALE GENOMIC DNA]</scope>
    <source>
        <strain evidence="14">Lake Konstanz</strain>
    </source>
</reference>
<evidence type="ECO:0000256" key="2">
    <source>
        <dbReference type="ARBA" id="ARBA00004962"/>
    </source>
</evidence>
<dbReference type="FunFam" id="3.40.50.1100:FF:000067">
    <property type="entry name" value="Cysteine synthase"/>
    <property type="match status" value="1"/>
</dbReference>
<keyword evidence="14" id="KW-1185">Reference proteome</keyword>
<dbReference type="AlphaFoldDB" id="A0A0S4JDZ7"/>
<dbReference type="CDD" id="cd01561">
    <property type="entry name" value="CBS_like"/>
    <property type="match status" value="1"/>
</dbReference>
<dbReference type="InterPro" id="IPR005859">
    <property type="entry name" value="CysK"/>
</dbReference>
<keyword evidence="6" id="KW-0808">Transferase</keyword>
<feature type="modified residue" description="N6-(pyridoxal phosphate)lysine" evidence="11">
    <location>
        <position position="55"/>
    </location>
</feature>
<evidence type="ECO:0000256" key="8">
    <source>
        <dbReference type="ARBA" id="ARBA00023192"/>
    </source>
</evidence>
<evidence type="ECO:0000256" key="9">
    <source>
        <dbReference type="ARBA" id="ARBA00047931"/>
    </source>
</evidence>
<dbReference type="GO" id="GO:0004124">
    <property type="term" value="F:cysteine synthase activity"/>
    <property type="evidence" value="ECO:0007669"/>
    <property type="project" value="UniProtKB-EC"/>
</dbReference>
<dbReference type="GO" id="GO:0005737">
    <property type="term" value="C:cytoplasm"/>
    <property type="evidence" value="ECO:0007669"/>
    <property type="project" value="UniProtKB-ARBA"/>
</dbReference>
<dbReference type="PANTHER" id="PTHR10314">
    <property type="entry name" value="CYSTATHIONINE BETA-SYNTHASE"/>
    <property type="match status" value="1"/>
</dbReference>
<feature type="binding site" evidence="10">
    <location>
        <position position="280"/>
    </location>
    <ligand>
        <name>pyridoxal 5'-phosphate</name>
        <dbReference type="ChEBI" id="CHEBI:597326"/>
    </ligand>
</feature>
<evidence type="ECO:0000256" key="11">
    <source>
        <dbReference type="PIRSR" id="PIRSR605856-51"/>
    </source>
</evidence>
<keyword evidence="8" id="KW-0198">Cysteine biosynthesis</keyword>
<keyword evidence="7 10" id="KW-0663">Pyridoxal phosphate</keyword>
<dbReference type="EMBL" id="CYKH01001771">
    <property type="protein sequence ID" value="CUG89794.1"/>
    <property type="molecule type" value="Genomic_DNA"/>
</dbReference>
<evidence type="ECO:0000256" key="6">
    <source>
        <dbReference type="ARBA" id="ARBA00022679"/>
    </source>
</evidence>
<comment type="cofactor">
    <cofactor evidence="1 10">
        <name>pyridoxal 5'-phosphate</name>
        <dbReference type="ChEBI" id="CHEBI:597326"/>
    </cofactor>
</comment>
<gene>
    <name evidence="13" type="ORF">BSAL_23445</name>
</gene>
<sequence>MSAPFDRNNDIASSFLDLIGQTPMLYLPPAAVPEAARKAKIALKLECENPMASVKDRLALGIILKNEQAQAGKFKPGETIIVESSSGNTGIALAHLGASRGYRVIVTMPETMSLERRCLLLLFGAEVILTPGSMGMKGAIKKAKSIVESTPNAVLADQFGTSYNAQIHYETTGPEVWAQSKGKVDAFVAGVGTGGTITGTGRYLREKNPDVKIIAVEPSESPVISGGNPGPHKIQGIGAGFLPDVLDKSLLTETIQVSSDDAIQTASSLPRTTGVFAGFSAGANVRAAIRLAERPEYEGKLIVAVIPSFGERYLTTALYQGIRDAAAALPVVSAAELQ</sequence>
<feature type="binding site" evidence="10">
    <location>
        <position position="88"/>
    </location>
    <ligand>
        <name>pyridoxal 5'-phosphate</name>
        <dbReference type="ChEBI" id="CHEBI:597326"/>
    </ligand>
</feature>
<dbReference type="SUPFAM" id="SSF53686">
    <property type="entry name" value="Tryptophan synthase beta subunit-like PLP-dependent enzymes"/>
    <property type="match status" value="1"/>
</dbReference>
<comment type="similarity">
    <text evidence="3">Belongs to the cysteine synthase/cystathionine beta-synthase family.</text>
</comment>
<evidence type="ECO:0000256" key="7">
    <source>
        <dbReference type="ARBA" id="ARBA00022898"/>
    </source>
</evidence>
<dbReference type="Gene3D" id="3.40.50.1100">
    <property type="match status" value="2"/>
</dbReference>
<dbReference type="OrthoDB" id="10259545at2759"/>
<keyword evidence="5" id="KW-0028">Amino-acid biosynthesis</keyword>
<comment type="pathway">
    <text evidence="2">Amino-acid biosynthesis; L-cysteine biosynthesis; L-cysteine from L-serine: step 2/2.</text>
</comment>
<feature type="domain" description="Tryptophan synthase beta chain-like PALP" evidence="12">
    <location>
        <begin position="17"/>
        <end position="307"/>
    </location>
</feature>
<dbReference type="InterPro" id="IPR036052">
    <property type="entry name" value="TrpB-like_PALP_sf"/>
</dbReference>
<protein>
    <recommendedName>
        <fullName evidence="4">cysteine synthase</fullName>
        <ecNumber evidence="4">2.5.1.47</ecNumber>
    </recommendedName>
</protein>
<dbReference type="EC" id="2.5.1.47" evidence="4"/>
<organism evidence="13 14">
    <name type="scientific">Bodo saltans</name>
    <name type="common">Flagellated protozoan</name>
    <dbReference type="NCBI Taxonomy" id="75058"/>
    <lineage>
        <taxon>Eukaryota</taxon>
        <taxon>Discoba</taxon>
        <taxon>Euglenozoa</taxon>
        <taxon>Kinetoplastea</taxon>
        <taxon>Metakinetoplastina</taxon>
        <taxon>Eubodonida</taxon>
        <taxon>Bodonidae</taxon>
        <taxon>Bodo</taxon>
    </lineage>
</organism>
<dbReference type="NCBIfam" id="TIGR01136">
    <property type="entry name" value="cysKM"/>
    <property type="match status" value="1"/>
</dbReference>
<evidence type="ECO:0000259" key="12">
    <source>
        <dbReference type="Pfam" id="PF00291"/>
    </source>
</evidence>
<evidence type="ECO:0000256" key="1">
    <source>
        <dbReference type="ARBA" id="ARBA00001933"/>
    </source>
</evidence>
<feature type="binding site" evidence="10">
    <location>
        <begin position="192"/>
        <end position="196"/>
    </location>
    <ligand>
        <name>pyridoxal 5'-phosphate</name>
        <dbReference type="ChEBI" id="CHEBI:597326"/>
    </ligand>
</feature>